<proteinExistence type="predicted"/>
<gene>
    <name evidence="2" type="ORF">METZ01_LOCUS394432</name>
</gene>
<protein>
    <submittedName>
        <fullName evidence="2">Uncharacterized protein</fullName>
    </submittedName>
</protein>
<sequence length="33" mass="3879">EKNEGDNKLDVPYNSKSAEKMTPREIKELVEWT</sequence>
<feature type="region of interest" description="Disordered" evidence="1">
    <location>
        <begin position="1"/>
        <end position="21"/>
    </location>
</feature>
<organism evidence="2">
    <name type="scientific">marine metagenome</name>
    <dbReference type="NCBI Taxonomy" id="408172"/>
    <lineage>
        <taxon>unclassified sequences</taxon>
        <taxon>metagenomes</taxon>
        <taxon>ecological metagenomes</taxon>
    </lineage>
</organism>
<feature type="non-terminal residue" evidence="2">
    <location>
        <position position="1"/>
    </location>
</feature>
<evidence type="ECO:0000313" key="2">
    <source>
        <dbReference type="EMBL" id="SVD41578.1"/>
    </source>
</evidence>
<accession>A0A382V6P6</accession>
<dbReference type="EMBL" id="UINC01149234">
    <property type="protein sequence ID" value="SVD41578.1"/>
    <property type="molecule type" value="Genomic_DNA"/>
</dbReference>
<dbReference type="AlphaFoldDB" id="A0A382V6P6"/>
<evidence type="ECO:0000256" key="1">
    <source>
        <dbReference type="SAM" id="MobiDB-lite"/>
    </source>
</evidence>
<name>A0A382V6P6_9ZZZZ</name>
<reference evidence="2" key="1">
    <citation type="submission" date="2018-05" db="EMBL/GenBank/DDBJ databases">
        <authorList>
            <person name="Lanie J.A."/>
            <person name="Ng W.-L."/>
            <person name="Kazmierczak K.M."/>
            <person name="Andrzejewski T.M."/>
            <person name="Davidsen T.M."/>
            <person name="Wayne K.J."/>
            <person name="Tettelin H."/>
            <person name="Glass J.I."/>
            <person name="Rusch D."/>
            <person name="Podicherti R."/>
            <person name="Tsui H.-C.T."/>
            <person name="Winkler M.E."/>
        </authorList>
    </citation>
    <scope>NUCLEOTIDE SEQUENCE</scope>
</reference>